<dbReference type="RefSeq" id="WP_158949738.1">
    <property type="nucleotide sequence ID" value="NZ_CP046400.1"/>
</dbReference>
<keyword evidence="3" id="KW-1185">Reference proteome</keyword>
<dbReference type="AlphaFoldDB" id="A0A6I6JJX9"/>
<evidence type="ECO:0000313" key="3">
    <source>
        <dbReference type="Proteomes" id="UP000428328"/>
    </source>
</evidence>
<dbReference type="Proteomes" id="UP000428328">
    <property type="component" value="Chromosome"/>
</dbReference>
<gene>
    <name evidence="2" type="ORF">GM415_15435</name>
</gene>
<evidence type="ECO:0000313" key="2">
    <source>
        <dbReference type="EMBL" id="QGY41449.1"/>
    </source>
</evidence>
<protein>
    <submittedName>
        <fullName evidence="2">Uncharacterized protein</fullName>
    </submittedName>
</protein>
<name>A0A6I6JJX9_9BACT</name>
<sequence length="149" mass="16331">MKKLTTLTMALALTLLVSGFAFAMQGMDHSAMKAGDMSMQDSMKVINDNIAMMKADVETMKDAGQRKAAMGAMNKHMTNMHHGMAGVEAHAKANHDTMMEDSMKQLNKDMMVTMKGMGMMKKDADKGISMMEEGIAKMEKAMHSVKGMK</sequence>
<reference evidence="2 3" key="1">
    <citation type="submission" date="2019-11" db="EMBL/GenBank/DDBJ databases">
        <authorList>
            <person name="Zheng R.K."/>
            <person name="Sun C.M."/>
        </authorList>
    </citation>
    <scope>NUCLEOTIDE SEQUENCE [LARGE SCALE GENOMIC DNA]</scope>
    <source>
        <strain evidence="2 3">SRB007</strain>
    </source>
</reference>
<proteinExistence type="predicted"/>
<dbReference type="KEGG" id="psel:GM415_15435"/>
<evidence type="ECO:0000256" key="1">
    <source>
        <dbReference type="SAM" id="SignalP"/>
    </source>
</evidence>
<accession>A0A6I6JJX9</accession>
<organism evidence="2 3">
    <name type="scientific">Pseudodesulfovibrio cashew</name>
    <dbReference type="NCBI Taxonomy" id="2678688"/>
    <lineage>
        <taxon>Bacteria</taxon>
        <taxon>Pseudomonadati</taxon>
        <taxon>Thermodesulfobacteriota</taxon>
        <taxon>Desulfovibrionia</taxon>
        <taxon>Desulfovibrionales</taxon>
        <taxon>Desulfovibrionaceae</taxon>
    </lineage>
</organism>
<feature type="signal peptide" evidence="1">
    <location>
        <begin position="1"/>
        <end position="23"/>
    </location>
</feature>
<dbReference type="EMBL" id="CP046400">
    <property type="protein sequence ID" value="QGY41449.1"/>
    <property type="molecule type" value="Genomic_DNA"/>
</dbReference>
<feature type="chain" id="PRO_5026131437" evidence="1">
    <location>
        <begin position="24"/>
        <end position="149"/>
    </location>
</feature>
<keyword evidence="1" id="KW-0732">Signal</keyword>